<dbReference type="InterPro" id="IPR014347">
    <property type="entry name" value="Tautomerase/MIF_sf"/>
</dbReference>
<dbReference type="InterPro" id="IPR004220">
    <property type="entry name" value="5-COMe_2-OHmuconate_Isoase"/>
</dbReference>
<dbReference type="EMBL" id="JBHSEW010000001">
    <property type="protein sequence ID" value="MFC4620951.1"/>
    <property type="molecule type" value="Genomic_DNA"/>
</dbReference>
<accession>A0ABV9GRV7</accession>
<dbReference type="Gene3D" id="3.30.429.10">
    <property type="entry name" value="Macrophage Migration Inhibitory Factor"/>
    <property type="match status" value="1"/>
</dbReference>
<comment type="caution">
    <text evidence="1">The sequence shown here is derived from an EMBL/GenBank/DDBJ whole genome shotgun (WGS) entry which is preliminary data.</text>
</comment>
<dbReference type="PANTHER" id="PTHR37950">
    <property type="entry name" value="4-HYDROXYPHENYLACETATE CATABOLISM PROTEIN"/>
    <property type="match status" value="1"/>
</dbReference>
<reference evidence="2" key="1">
    <citation type="journal article" date="2019" name="Int. J. Syst. Evol. Microbiol.">
        <title>The Global Catalogue of Microorganisms (GCM) 10K type strain sequencing project: providing services to taxonomists for standard genome sequencing and annotation.</title>
        <authorList>
            <consortium name="The Broad Institute Genomics Platform"/>
            <consortium name="The Broad Institute Genome Sequencing Center for Infectious Disease"/>
            <person name="Wu L."/>
            <person name="Ma J."/>
        </authorList>
    </citation>
    <scope>NUCLEOTIDE SEQUENCE [LARGE SCALE GENOMIC DNA]</scope>
    <source>
        <strain evidence="2">JCM 11650</strain>
    </source>
</reference>
<dbReference type="RefSeq" id="WP_377723430.1">
    <property type="nucleotide sequence ID" value="NZ_JBHSEW010000001.1"/>
</dbReference>
<name>A0ABV9GRV7_9BURK</name>
<dbReference type="SUPFAM" id="SSF55331">
    <property type="entry name" value="Tautomerase/MIF"/>
    <property type="match status" value="1"/>
</dbReference>
<dbReference type="CDD" id="cd00580">
    <property type="entry name" value="CHMI"/>
    <property type="match status" value="1"/>
</dbReference>
<proteinExistence type="predicted"/>
<gene>
    <name evidence="1" type="ORF">ACFO3A_01790</name>
</gene>
<organism evidence="1 2">
    <name type="scientific">Comamonas nitrativorans</name>
    <dbReference type="NCBI Taxonomy" id="108437"/>
    <lineage>
        <taxon>Bacteria</taxon>
        <taxon>Pseudomonadati</taxon>
        <taxon>Pseudomonadota</taxon>
        <taxon>Betaproteobacteria</taxon>
        <taxon>Burkholderiales</taxon>
        <taxon>Comamonadaceae</taxon>
        <taxon>Comamonas</taxon>
    </lineage>
</organism>
<sequence length="119" mass="13373">MPHLHIEYTANLPDLDEQALMAALNQVVCSHPSVLHDSEVKARIHRIASFRIGTQPQDRAFVHVLLQLLEGRSEATRQELAQALGAVLRQQVPPRPGLHVQLSVDVAEMNRPCYYKHQG</sequence>
<dbReference type="Pfam" id="PF02962">
    <property type="entry name" value="CHMI"/>
    <property type="match status" value="1"/>
</dbReference>
<evidence type="ECO:0000313" key="1">
    <source>
        <dbReference type="EMBL" id="MFC4620951.1"/>
    </source>
</evidence>
<protein>
    <submittedName>
        <fullName evidence="1">5-carboxymethyl-2-hydroxymuconate Delta-isomerase</fullName>
    </submittedName>
</protein>
<dbReference type="Proteomes" id="UP001595967">
    <property type="component" value="Unassembled WGS sequence"/>
</dbReference>
<keyword evidence="2" id="KW-1185">Reference proteome</keyword>
<evidence type="ECO:0000313" key="2">
    <source>
        <dbReference type="Proteomes" id="UP001595967"/>
    </source>
</evidence>
<dbReference type="PANTHER" id="PTHR37950:SF1">
    <property type="entry name" value="4-HYDROXYPHENYLACETATE CATABOLISM PROTEIN"/>
    <property type="match status" value="1"/>
</dbReference>